<evidence type="ECO:0000256" key="10">
    <source>
        <dbReference type="RuleBase" id="RU000688"/>
    </source>
</evidence>
<dbReference type="InterPro" id="IPR002962">
    <property type="entry name" value="Peropsin"/>
</dbReference>
<evidence type="ECO:0000256" key="9">
    <source>
        <dbReference type="ARBA" id="ARBA00023224"/>
    </source>
</evidence>
<dbReference type="GO" id="GO:0007601">
    <property type="term" value="P:visual perception"/>
    <property type="evidence" value="ECO:0007669"/>
    <property type="project" value="InterPro"/>
</dbReference>
<dbReference type="EMBL" id="MF133512">
    <property type="protein sequence ID" value="ASM47592.1"/>
    <property type="molecule type" value="mRNA"/>
</dbReference>
<dbReference type="Pfam" id="PF00001">
    <property type="entry name" value="7tm_1"/>
    <property type="match status" value="1"/>
</dbReference>
<evidence type="ECO:0000256" key="5">
    <source>
        <dbReference type="ARBA" id="ARBA00023136"/>
    </source>
</evidence>
<keyword evidence="9 10" id="KW-0807">Transducer</keyword>
<evidence type="ECO:0000256" key="3">
    <source>
        <dbReference type="ARBA" id="ARBA00022989"/>
    </source>
</evidence>
<evidence type="ECO:0000313" key="13">
    <source>
        <dbReference type="EMBL" id="ASM47592.1"/>
    </source>
</evidence>
<dbReference type="SUPFAM" id="SSF81321">
    <property type="entry name" value="Family A G protein-coupled receptor-like"/>
    <property type="match status" value="1"/>
</dbReference>
<dbReference type="PRINTS" id="PR00237">
    <property type="entry name" value="GPCRRHODOPSN"/>
</dbReference>
<dbReference type="CDD" id="cd14969">
    <property type="entry name" value="7tmA_Opsins_type2_animals"/>
    <property type="match status" value="1"/>
</dbReference>
<evidence type="ECO:0000256" key="6">
    <source>
        <dbReference type="ARBA" id="ARBA00023157"/>
    </source>
</evidence>
<keyword evidence="4 10" id="KW-0297">G-protein coupled receptor</keyword>
<dbReference type="FunFam" id="1.20.1070.10:FF:000219">
    <property type="entry name" value="Opsin 5-like 2"/>
    <property type="match status" value="1"/>
</dbReference>
<dbReference type="InterPro" id="IPR050125">
    <property type="entry name" value="GPCR_opsins"/>
</dbReference>
<keyword evidence="6" id="KW-1015">Disulfide bond</keyword>
<comment type="subcellular location">
    <subcellularLocation>
        <location evidence="1">Membrane</location>
        <topology evidence="1">Multi-pass membrane protein</topology>
    </subcellularLocation>
</comment>
<keyword evidence="7 10" id="KW-0675">Receptor</keyword>
<keyword evidence="8" id="KW-0325">Glycoprotein</keyword>
<feature type="transmembrane region" description="Helical" evidence="11">
    <location>
        <begin position="112"/>
        <end position="137"/>
    </location>
</feature>
<evidence type="ECO:0000256" key="7">
    <source>
        <dbReference type="ARBA" id="ARBA00023170"/>
    </source>
</evidence>
<evidence type="ECO:0000256" key="4">
    <source>
        <dbReference type="ARBA" id="ARBA00023040"/>
    </source>
</evidence>
<dbReference type="PROSITE" id="PS50262">
    <property type="entry name" value="G_PROTEIN_RECEP_F1_2"/>
    <property type="match status" value="1"/>
</dbReference>
<dbReference type="GO" id="GO:0004930">
    <property type="term" value="F:G protein-coupled receptor activity"/>
    <property type="evidence" value="ECO:0007669"/>
    <property type="project" value="UniProtKB-KW"/>
</dbReference>
<sequence>MDTTQTIFVNFSPIIKSNLTTGMEIGQYFANSAHTAIGIYLTLIVILGIVGNTLVIVTFWYNRTILLPTYSFILALAIVDLGMCILGNPFPAASSLSHRWIFGKAGCDWNGFITFFTGLFGMYILMMISIDRFIIIVKAPEERISHKCALILVVSCGSVSLIFATMPLLGWSSYTLEGANTSCSVNWQGQSMGDTSYVIVTLIICFVIPVGVMMYSYLRIFFHVRRTTRGFSFRRTKMRSVNMKKPRTLATEMKIAFMIGIMMGAFILSWSPYAIVSLWAAIGDSTSIPPLATVLPAVLAKSAIVWNPIIYVVMNKKFRAAMVKLLPCSCLRQKKAPVTEVNMFGHEAEKHDIDGIELS</sequence>
<accession>A0A288XNQ2</accession>
<evidence type="ECO:0000256" key="2">
    <source>
        <dbReference type="ARBA" id="ARBA00022692"/>
    </source>
</evidence>
<dbReference type="AlphaFoldDB" id="A0A288XNQ2"/>
<evidence type="ECO:0000256" key="1">
    <source>
        <dbReference type="ARBA" id="ARBA00004141"/>
    </source>
</evidence>
<dbReference type="PROSITE" id="PS00237">
    <property type="entry name" value="G_PROTEIN_RECEP_F1_1"/>
    <property type="match status" value="1"/>
</dbReference>
<keyword evidence="5 11" id="KW-0472">Membrane</keyword>
<evidence type="ECO:0000256" key="8">
    <source>
        <dbReference type="ARBA" id="ARBA00023180"/>
    </source>
</evidence>
<protein>
    <submittedName>
        <fullName evidence="13">Xenopsin2</fullName>
    </submittedName>
</protein>
<dbReference type="SMART" id="SM01381">
    <property type="entry name" value="7TM_GPCR_Srsx"/>
    <property type="match status" value="1"/>
</dbReference>
<dbReference type="PANTHER" id="PTHR24240">
    <property type="entry name" value="OPSIN"/>
    <property type="match status" value="1"/>
</dbReference>
<keyword evidence="3 11" id="KW-1133">Transmembrane helix</keyword>
<dbReference type="InterPro" id="IPR017452">
    <property type="entry name" value="GPCR_Rhodpsn_7TM"/>
</dbReference>
<feature type="transmembrane region" description="Helical" evidence="11">
    <location>
        <begin position="37"/>
        <end position="60"/>
    </location>
</feature>
<keyword evidence="2 10" id="KW-0812">Transmembrane</keyword>
<feature type="transmembrane region" description="Helical" evidence="11">
    <location>
        <begin position="294"/>
        <end position="314"/>
    </location>
</feature>
<proteinExistence type="evidence at transcript level"/>
<organism evidence="13">
    <name type="scientific">Owenia fusiformis</name>
    <name type="common">Polychaete worm</name>
    <dbReference type="NCBI Taxonomy" id="6347"/>
    <lineage>
        <taxon>Eukaryota</taxon>
        <taxon>Metazoa</taxon>
        <taxon>Spiralia</taxon>
        <taxon>Lophotrochozoa</taxon>
        <taxon>Annelida</taxon>
        <taxon>Polychaeta</taxon>
        <taxon>Sedentaria</taxon>
        <taxon>Canalipalpata</taxon>
        <taxon>Sabellida</taxon>
        <taxon>Oweniida</taxon>
        <taxon>Oweniidae</taxon>
        <taxon>Owenia</taxon>
    </lineage>
</organism>
<feature type="transmembrane region" description="Helical" evidence="11">
    <location>
        <begin position="72"/>
        <end position="92"/>
    </location>
</feature>
<reference evidence="13" key="1">
    <citation type="journal article" date="2017" name="Elife">
        <title>Co-expression of xenopsin and rhabdomeric opsin in photoreceptors bearing microvilli and cilia.</title>
        <authorList>
            <person name="Vocking O."/>
            <person name="Kourtesis I."/>
            <person name="Tumu S.C."/>
            <person name="Hausen H."/>
        </authorList>
    </citation>
    <scope>NUCLEOTIDE SEQUENCE</scope>
</reference>
<comment type="similarity">
    <text evidence="10">Belongs to the G-protein coupled receptor 1 family.</text>
</comment>
<evidence type="ECO:0000259" key="12">
    <source>
        <dbReference type="PROSITE" id="PS50262"/>
    </source>
</evidence>
<feature type="transmembrane region" description="Helical" evidence="11">
    <location>
        <begin position="197"/>
        <end position="218"/>
    </location>
</feature>
<name>A0A288XNQ2_OWEFU</name>
<dbReference type="Gene3D" id="1.20.1070.10">
    <property type="entry name" value="Rhodopsin 7-helix transmembrane proteins"/>
    <property type="match status" value="1"/>
</dbReference>
<dbReference type="InterPro" id="IPR000276">
    <property type="entry name" value="GPCR_Rhodpsn"/>
</dbReference>
<feature type="transmembrane region" description="Helical" evidence="11">
    <location>
        <begin position="255"/>
        <end position="282"/>
    </location>
</feature>
<feature type="transmembrane region" description="Helical" evidence="11">
    <location>
        <begin position="149"/>
        <end position="169"/>
    </location>
</feature>
<feature type="domain" description="G-protein coupled receptors family 1 profile" evidence="12">
    <location>
        <begin position="51"/>
        <end position="311"/>
    </location>
</feature>
<dbReference type="PRINTS" id="PR01244">
    <property type="entry name" value="PEROPSIN"/>
</dbReference>
<dbReference type="GO" id="GO:0016020">
    <property type="term" value="C:membrane"/>
    <property type="evidence" value="ECO:0007669"/>
    <property type="project" value="UniProtKB-SubCell"/>
</dbReference>
<evidence type="ECO:0000256" key="11">
    <source>
        <dbReference type="SAM" id="Phobius"/>
    </source>
</evidence>